<dbReference type="Gene3D" id="3.30.465.10">
    <property type="match status" value="1"/>
</dbReference>
<evidence type="ECO:0000256" key="3">
    <source>
        <dbReference type="ARBA" id="ARBA00022630"/>
    </source>
</evidence>
<dbReference type="Proteomes" id="UP001496627">
    <property type="component" value="Unassembled WGS sequence"/>
</dbReference>
<accession>A0ABV0M3I7</accession>
<comment type="cofactor">
    <cofactor evidence="1">
        <name>FAD</name>
        <dbReference type="ChEBI" id="CHEBI:57692"/>
    </cofactor>
</comment>
<evidence type="ECO:0000259" key="8">
    <source>
        <dbReference type="PROSITE" id="PS51387"/>
    </source>
</evidence>
<evidence type="ECO:0000256" key="7">
    <source>
        <dbReference type="ARBA" id="ARBA00038897"/>
    </source>
</evidence>
<dbReference type="EC" id="1.1.2.4" evidence="7"/>
<dbReference type="InterPro" id="IPR006094">
    <property type="entry name" value="Oxid_FAD_bind_N"/>
</dbReference>
<name>A0ABV0M3I7_9HYPH</name>
<evidence type="ECO:0000256" key="5">
    <source>
        <dbReference type="ARBA" id="ARBA00022946"/>
    </source>
</evidence>
<keyword evidence="3" id="KW-0285">Flavoprotein</keyword>
<dbReference type="InterPro" id="IPR016166">
    <property type="entry name" value="FAD-bd_PCMH"/>
</dbReference>
<keyword evidence="6" id="KW-0560">Oxidoreductase</keyword>
<evidence type="ECO:0000256" key="2">
    <source>
        <dbReference type="ARBA" id="ARBA00008000"/>
    </source>
</evidence>
<feature type="domain" description="FAD-binding PCMH-type" evidence="8">
    <location>
        <begin position="41"/>
        <end position="218"/>
    </location>
</feature>
<dbReference type="PROSITE" id="PS51387">
    <property type="entry name" value="FAD_PCMH"/>
    <property type="match status" value="1"/>
</dbReference>
<keyword evidence="10" id="KW-1185">Reference proteome</keyword>
<evidence type="ECO:0000313" key="9">
    <source>
        <dbReference type="EMBL" id="MEQ1406433.1"/>
    </source>
</evidence>
<keyword evidence="5" id="KW-0809">Transit peptide</keyword>
<dbReference type="RefSeq" id="WP_348863305.1">
    <property type="nucleotide sequence ID" value="NZ_JBEAAL010000011.1"/>
</dbReference>
<dbReference type="Gene3D" id="3.30.70.2740">
    <property type="match status" value="1"/>
</dbReference>
<dbReference type="EMBL" id="JBEAAL010000011">
    <property type="protein sequence ID" value="MEQ1406433.1"/>
    <property type="molecule type" value="Genomic_DNA"/>
</dbReference>
<dbReference type="SUPFAM" id="SSF55103">
    <property type="entry name" value="FAD-linked oxidases, C-terminal domain"/>
    <property type="match status" value="1"/>
</dbReference>
<dbReference type="Pfam" id="PF01565">
    <property type="entry name" value="FAD_binding_4"/>
    <property type="match status" value="1"/>
</dbReference>
<evidence type="ECO:0000256" key="4">
    <source>
        <dbReference type="ARBA" id="ARBA00022827"/>
    </source>
</evidence>
<evidence type="ECO:0000256" key="1">
    <source>
        <dbReference type="ARBA" id="ARBA00001974"/>
    </source>
</evidence>
<organism evidence="9 10">
    <name type="scientific">Neorhizobium phenanthreniclasticum</name>
    <dbReference type="NCBI Taxonomy" id="3157917"/>
    <lineage>
        <taxon>Bacteria</taxon>
        <taxon>Pseudomonadati</taxon>
        <taxon>Pseudomonadota</taxon>
        <taxon>Alphaproteobacteria</taxon>
        <taxon>Hyphomicrobiales</taxon>
        <taxon>Rhizobiaceae</taxon>
        <taxon>Rhizobium/Agrobacterium group</taxon>
        <taxon>Neorhizobium</taxon>
    </lineage>
</organism>
<comment type="similarity">
    <text evidence="2">Belongs to the FAD-binding oxidoreductase/transferase type 4 family.</text>
</comment>
<dbReference type="InterPro" id="IPR016164">
    <property type="entry name" value="FAD-linked_Oxase-like_C"/>
</dbReference>
<dbReference type="InterPro" id="IPR004113">
    <property type="entry name" value="FAD-bd_oxidored_4_C"/>
</dbReference>
<reference evidence="9 10" key="1">
    <citation type="submission" date="2024-05" db="EMBL/GenBank/DDBJ databases">
        <title>Neorhizobium sp. Rsf11, a plant growth promoting and heavy metal resistant PAH-degrader.</title>
        <authorList>
            <person name="Golubev S.N."/>
            <person name="Muratova A.Y."/>
            <person name="Markelova M.I."/>
        </authorList>
    </citation>
    <scope>NUCLEOTIDE SEQUENCE [LARGE SCALE GENOMIC DNA]</scope>
    <source>
        <strain evidence="9 10">Rsf11</strain>
    </source>
</reference>
<dbReference type="InterPro" id="IPR036318">
    <property type="entry name" value="FAD-bd_PCMH-like_sf"/>
</dbReference>
<evidence type="ECO:0000256" key="6">
    <source>
        <dbReference type="ARBA" id="ARBA00023002"/>
    </source>
</evidence>
<dbReference type="Gene3D" id="1.10.45.10">
    <property type="entry name" value="Vanillyl-alcohol Oxidase, Chain A, domain 4"/>
    <property type="match status" value="1"/>
</dbReference>
<dbReference type="Pfam" id="PF02913">
    <property type="entry name" value="FAD-oxidase_C"/>
    <property type="match status" value="1"/>
</dbReference>
<sequence>MDDLATPAGKAIAELKTVLGDRLATSVSVRDHHSHDTSRLKPHLPDAVAFPRTEEEVQAIISACAAHGVPVVPFGAGSSMEGHTIPVRGGITLDTREMNKVLEIRPEDLLAVVQPGVTRKQLNVELRETGLMFSVDPGADASLGGMASTRGSGTTAVRYGTMRENVLALRVVTPDGTAIRTGSRARKSSTGYDLTHLFVGAEGTLGVITELTVRLHPIPEAVSSAICAFPTVAEAVEAVIEAVQYGIPVARVEFLDEVAIAGVNSYSKLDLPVAPTLFFEFHGTPAWVEEQARLAEDITRSHGAIGFRWTTDADERAKLWQARHDLFWATKAIIPGYDLYTGDICVPISRLAESIVAARADIDASSLKGQIIGHVGDGNFHTAYLIDPNNPEHLREAEELADRVVERALVVGGTASGEHGIGMAKLKFMRREHGKAVDVMKRIKAALDPMGIMNPGKMGSEEWSA</sequence>
<proteinExistence type="inferred from homology"/>
<evidence type="ECO:0000313" key="10">
    <source>
        <dbReference type="Proteomes" id="UP001496627"/>
    </source>
</evidence>
<keyword evidence="4" id="KW-0274">FAD</keyword>
<dbReference type="InterPro" id="IPR016171">
    <property type="entry name" value="Vanillyl_alc_oxidase_C-sub2"/>
</dbReference>
<dbReference type="PANTHER" id="PTHR11748">
    <property type="entry name" value="D-LACTATE DEHYDROGENASE"/>
    <property type="match status" value="1"/>
</dbReference>
<dbReference type="SUPFAM" id="SSF56176">
    <property type="entry name" value="FAD-binding/transporter-associated domain-like"/>
    <property type="match status" value="1"/>
</dbReference>
<dbReference type="PANTHER" id="PTHR11748:SF111">
    <property type="entry name" value="D-LACTATE DEHYDROGENASE, MITOCHONDRIAL-RELATED"/>
    <property type="match status" value="1"/>
</dbReference>
<dbReference type="InterPro" id="IPR016169">
    <property type="entry name" value="FAD-bd_PCMH_sub2"/>
</dbReference>
<protein>
    <recommendedName>
        <fullName evidence="7">D-lactate dehydrogenase (cytochrome)</fullName>
        <ecNumber evidence="7">1.1.2.4</ecNumber>
    </recommendedName>
</protein>
<gene>
    <name evidence="9" type="ORF">ABK249_15995</name>
</gene>
<comment type="caution">
    <text evidence="9">The sequence shown here is derived from an EMBL/GenBank/DDBJ whole genome shotgun (WGS) entry which is preliminary data.</text>
</comment>